<dbReference type="Proteomes" id="UP000033647">
    <property type="component" value="Unassembled WGS sequence"/>
</dbReference>
<evidence type="ECO:0000313" key="2">
    <source>
        <dbReference type="EMBL" id="KJX93311.1"/>
    </source>
</evidence>
<feature type="compositionally biased region" description="Pro residues" evidence="1">
    <location>
        <begin position="307"/>
        <end position="317"/>
    </location>
</feature>
<evidence type="ECO:0000313" key="3">
    <source>
        <dbReference type="Proteomes" id="UP000033647"/>
    </source>
</evidence>
<feature type="compositionally biased region" description="Polar residues" evidence="1">
    <location>
        <begin position="192"/>
        <end position="206"/>
    </location>
</feature>
<feature type="region of interest" description="Disordered" evidence="1">
    <location>
        <begin position="182"/>
        <end position="420"/>
    </location>
</feature>
<reference evidence="2 3" key="1">
    <citation type="submission" date="2015-03" db="EMBL/GenBank/DDBJ databases">
        <title>RNA-seq based gene annotation and comparative genomics of four Zymoseptoria species reveal species-specific pathogenicity related genes and transposable element activity.</title>
        <authorList>
            <person name="Grandaubert J."/>
            <person name="Bhattacharyya A."/>
            <person name="Stukenbrock E.H."/>
        </authorList>
    </citation>
    <scope>NUCLEOTIDE SEQUENCE [LARGE SCALE GENOMIC DNA]</scope>
    <source>
        <strain evidence="2 3">Zb18110</strain>
    </source>
</reference>
<sequence length="497" mass="53225">MPAGPGEALLTTLFADVHYYFSDPSSRPPHHRFDKGSYVYLFHNATRSQAKIEIANNAGSPHQDAFFGYLNVAYVRYSYLQPTLCTLFINTGAVPDQSTWHLPTLDPKNEQKSMYKLHALDVYLWTEKDATAFLGHLKAVLNAAQLEIKNAPNVGGAGSPHVEHRDSMSPVVQQLERTAIGSQLPPRGDSAVSAQSMPGPPSSQGFEASPSATPMAYNPAAPPAPEPVQYRERTPPPDDGTGTGLAAAAKYDSVPHTQHPGPGIMYQSSAQTTPQLAHQFSGPPQQPSELSQTSFAGPPQLASQGSVPPPPQSPPPHQQRAPSFGPMAQSTLPQSPPPHQQSSQRQSSYGGPGPTQYANYNPQGHYGNQPGTPGFNSQLPPTPSAPPSYSGPGGLQSPGLPPPPSTTVQPQQQVPVGGYNNYSYSAAQVHQSGDLNNRGAYVGDLHNQVYRPTQQEAQPYVKPQRQSQALAGEGKPALAGRVEGNVNKYLKKLDKLW</sequence>
<feature type="compositionally biased region" description="Low complexity" evidence="1">
    <location>
        <begin position="340"/>
        <end position="349"/>
    </location>
</feature>
<feature type="compositionally biased region" description="Polar residues" evidence="1">
    <location>
        <begin position="369"/>
        <end position="379"/>
    </location>
</feature>
<evidence type="ECO:0000256" key="1">
    <source>
        <dbReference type="SAM" id="MobiDB-lite"/>
    </source>
</evidence>
<organism evidence="2 3">
    <name type="scientific">Zymoseptoria brevis</name>
    <dbReference type="NCBI Taxonomy" id="1047168"/>
    <lineage>
        <taxon>Eukaryota</taxon>
        <taxon>Fungi</taxon>
        <taxon>Dikarya</taxon>
        <taxon>Ascomycota</taxon>
        <taxon>Pezizomycotina</taxon>
        <taxon>Dothideomycetes</taxon>
        <taxon>Dothideomycetidae</taxon>
        <taxon>Mycosphaerellales</taxon>
        <taxon>Mycosphaerellaceae</taxon>
        <taxon>Zymoseptoria</taxon>
    </lineage>
</organism>
<keyword evidence="3" id="KW-1185">Reference proteome</keyword>
<evidence type="ECO:0008006" key="4">
    <source>
        <dbReference type="Google" id="ProtNLM"/>
    </source>
</evidence>
<comment type="caution">
    <text evidence="2">The sequence shown here is derived from an EMBL/GenBank/DDBJ whole genome shotgun (WGS) entry which is preliminary data.</text>
</comment>
<accession>A0A0F4G7F7</accession>
<dbReference type="OrthoDB" id="5408296at2759"/>
<dbReference type="EMBL" id="LAFY01004297">
    <property type="protein sequence ID" value="KJX93311.1"/>
    <property type="molecule type" value="Genomic_DNA"/>
</dbReference>
<protein>
    <recommendedName>
        <fullName evidence="4">RNA recognition motif-containing protein</fullName>
    </recommendedName>
</protein>
<feature type="compositionally biased region" description="Low complexity" evidence="1">
    <location>
        <begin position="406"/>
        <end position="419"/>
    </location>
</feature>
<feature type="compositionally biased region" description="Low complexity" evidence="1">
    <location>
        <begin position="318"/>
        <end position="333"/>
    </location>
</feature>
<dbReference type="STRING" id="1047168.A0A0F4G7F7"/>
<feature type="compositionally biased region" description="Polar residues" evidence="1">
    <location>
        <begin position="266"/>
        <end position="278"/>
    </location>
</feature>
<name>A0A0F4G7F7_9PEZI</name>
<gene>
    <name evidence="2" type="ORF">TI39_contig4338g00005</name>
</gene>
<dbReference type="AlphaFoldDB" id="A0A0F4G7F7"/>
<proteinExistence type="predicted"/>